<evidence type="ECO:0000313" key="3">
    <source>
        <dbReference type="Proteomes" id="UP000030686"/>
    </source>
</evidence>
<feature type="region of interest" description="Disordered" evidence="1">
    <location>
        <begin position="1"/>
        <end position="58"/>
    </location>
</feature>
<feature type="compositionally biased region" description="Basic residues" evidence="1">
    <location>
        <begin position="8"/>
        <end position="21"/>
    </location>
</feature>
<sequence length="106" mass="12159">MGNDRGRNKGRGRGKKRSHIHSLKENTVATTVATKLDNKPKGKISDKHHCLSKRPEHVRTSRCLRLGHVVQCPIHSDSFPLRLSECVKCNSADRRQVQQERKDRKK</sequence>
<dbReference type="OMA" id="CNSADER"/>
<accession>W6Q5D4</accession>
<dbReference type="OrthoDB" id="5239190at2759"/>
<dbReference type="AlphaFoldDB" id="W6Q5D4"/>
<evidence type="ECO:0000256" key="1">
    <source>
        <dbReference type="SAM" id="MobiDB-lite"/>
    </source>
</evidence>
<protein>
    <submittedName>
        <fullName evidence="2">Genomic scaffold, ProqFM164S02</fullName>
    </submittedName>
</protein>
<reference evidence="2" key="1">
    <citation type="journal article" date="2014" name="Nat. Commun.">
        <title>Multiple recent horizontal transfers of a large genomic region in cheese making fungi.</title>
        <authorList>
            <person name="Cheeseman K."/>
            <person name="Ropars J."/>
            <person name="Renault P."/>
            <person name="Dupont J."/>
            <person name="Gouzy J."/>
            <person name="Branca A."/>
            <person name="Abraham A.L."/>
            <person name="Ceppi M."/>
            <person name="Conseiller E."/>
            <person name="Debuchy R."/>
            <person name="Malagnac F."/>
            <person name="Goarin A."/>
            <person name="Silar P."/>
            <person name="Lacoste S."/>
            <person name="Sallet E."/>
            <person name="Bensimon A."/>
            <person name="Giraud T."/>
            <person name="Brygoo Y."/>
        </authorList>
    </citation>
    <scope>NUCLEOTIDE SEQUENCE [LARGE SCALE GENOMIC DNA]</scope>
    <source>
        <strain evidence="2">FM164</strain>
    </source>
</reference>
<organism evidence="2 3">
    <name type="scientific">Penicillium roqueforti (strain FM164)</name>
    <dbReference type="NCBI Taxonomy" id="1365484"/>
    <lineage>
        <taxon>Eukaryota</taxon>
        <taxon>Fungi</taxon>
        <taxon>Dikarya</taxon>
        <taxon>Ascomycota</taxon>
        <taxon>Pezizomycotina</taxon>
        <taxon>Eurotiomycetes</taxon>
        <taxon>Eurotiomycetidae</taxon>
        <taxon>Eurotiales</taxon>
        <taxon>Aspergillaceae</taxon>
        <taxon>Penicillium</taxon>
    </lineage>
</organism>
<evidence type="ECO:0000313" key="2">
    <source>
        <dbReference type="EMBL" id="CDM31863.1"/>
    </source>
</evidence>
<dbReference type="Proteomes" id="UP000030686">
    <property type="component" value="Unassembled WGS sequence"/>
</dbReference>
<proteinExistence type="predicted"/>
<name>W6Q5D4_PENRF</name>
<keyword evidence="3" id="KW-1185">Reference proteome</keyword>
<gene>
    <name evidence="2" type="ORF">PROQFM164_S02g002014</name>
</gene>
<dbReference type="EMBL" id="HG792016">
    <property type="protein sequence ID" value="CDM31863.1"/>
    <property type="molecule type" value="Genomic_DNA"/>
</dbReference>
<feature type="compositionally biased region" description="Basic and acidic residues" evidence="1">
    <location>
        <begin position="36"/>
        <end position="58"/>
    </location>
</feature>